<sequence>MPRVEKLESDKRNHNHGVALAVRPKRRKLGEAENWKEYHDIDIQEVQSTMDKPTFNFLGLPRELRDQAYSYLVPAKVFRSGPIIFGSWEYSHSVAPQTRQLLDSLGFNLHINHQIWHESREAFYRDNIFCDNFQIYQVTYEPFLWDWSRYEWKPETARVRHLCVRMKYFVLDHWCEDCDETQANHRHPYEEIQDCLITRPKDINWEHLRNMHKLVSLRVFIEDADSIHPYHIVPKIVLEPTDAGLDPYHQMMENVSACISDNVTVEVFWNGHKVPAWSKRAIRTTSNVGETTADFKGWVKWETALMEWMSSGEGSRKNATNA</sequence>
<organism evidence="1 2">
    <name type="scientific">Delitschia confertaspora ATCC 74209</name>
    <dbReference type="NCBI Taxonomy" id="1513339"/>
    <lineage>
        <taxon>Eukaryota</taxon>
        <taxon>Fungi</taxon>
        <taxon>Dikarya</taxon>
        <taxon>Ascomycota</taxon>
        <taxon>Pezizomycotina</taxon>
        <taxon>Dothideomycetes</taxon>
        <taxon>Pleosporomycetidae</taxon>
        <taxon>Pleosporales</taxon>
        <taxon>Delitschiaceae</taxon>
        <taxon>Delitschia</taxon>
    </lineage>
</organism>
<keyword evidence="2" id="KW-1185">Reference proteome</keyword>
<dbReference type="AlphaFoldDB" id="A0A9P4JHS0"/>
<reference evidence="1" key="1">
    <citation type="journal article" date="2020" name="Stud. Mycol.">
        <title>101 Dothideomycetes genomes: a test case for predicting lifestyles and emergence of pathogens.</title>
        <authorList>
            <person name="Haridas S."/>
            <person name="Albert R."/>
            <person name="Binder M."/>
            <person name="Bloem J."/>
            <person name="Labutti K."/>
            <person name="Salamov A."/>
            <person name="Andreopoulos B."/>
            <person name="Baker S."/>
            <person name="Barry K."/>
            <person name="Bills G."/>
            <person name="Bluhm B."/>
            <person name="Cannon C."/>
            <person name="Castanera R."/>
            <person name="Culley D."/>
            <person name="Daum C."/>
            <person name="Ezra D."/>
            <person name="Gonzalez J."/>
            <person name="Henrissat B."/>
            <person name="Kuo A."/>
            <person name="Liang C."/>
            <person name="Lipzen A."/>
            <person name="Lutzoni F."/>
            <person name="Magnuson J."/>
            <person name="Mondo S."/>
            <person name="Nolan M."/>
            <person name="Ohm R."/>
            <person name="Pangilinan J."/>
            <person name="Park H.-J."/>
            <person name="Ramirez L."/>
            <person name="Alfaro M."/>
            <person name="Sun H."/>
            <person name="Tritt A."/>
            <person name="Yoshinaga Y."/>
            <person name="Zwiers L.-H."/>
            <person name="Turgeon B."/>
            <person name="Goodwin S."/>
            <person name="Spatafora J."/>
            <person name="Crous P."/>
            <person name="Grigoriev I."/>
        </authorList>
    </citation>
    <scope>NUCLEOTIDE SEQUENCE</scope>
    <source>
        <strain evidence="1">ATCC 74209</strain>
    </source>
</reference>
<proteinExistence type="predicted"/>
<dbReference type="OrthoDB" id="5272396at2759"/>
<evidence type="ECO:0000313" key="2">
    <source>
        <dbReference type="Proteomes" id="UP000799536"/>
    </source>
</evidence>
<gene>
    <name evidence="1" type="ORF">GQ43DRAFT_465786</name>
</gene>
<evidence type="ECO:0000313" key="1">
    <source>
        <dbReference type="EMBL" id="KAF2198236.1"/>
    </source>
</evidence>
<comment type="caution">
    <text evidence="1">The sequence shown here is derived from an EMBL/GenBank/DDBJ whole genome shotgun (WGS) entry which is preliminary data.</text>
</comment>
<dbReference type="Proteomes" id="UP000799536">
    <property type="component" value="Unassembled WGS sequence"/>
</dbReference>
<dbReference type="EMBL" id="ML994160">
    <property type="protein sequence ID" value="KAF2198236.1"/>
    <property type="molecule type" value="Genomic_DNA"/>
</dbReference>
<accession>A0A9P4JHS0</accession>
<protein>
    <submittedName>
        <fullName evidence="1">Uncharacterized protein</fullName>
    </submittedName>
</protein>
<name>A0A9P4JHS0_9PLEO</name>